<organism evidence="1 2">
    <name type="scientific">Babesia ovata</name>
    <dbReference type="NCBI Taxonomy" id="189622"/>
    <lineage>
        <taxon>Eukaryota</taxon>
        <taxon>Sar</taxon>
        <taxon>Alveolata</taxon>
        <taxon>Apicomplexa</taxon>
        <taxon>Aconoidasida</taxon>
        <taxon>Piroplasmida</taxon>
        <taxon>Babesiidae</taxon>
        <taxon>Babesia</taxon>
    </lineage>
</organism>
<sequence length="69" mass="7775">MLCERMVFNPYMHVKAFEHCKGTASQLLSVSLTNHESLALTESVLDRPSSRDHLSQALIEVLKQSFDAL</sequence>
<accession>A0A2H6KE08</accession>
<gene>
    <name evidence="1" type="ORF">BOVATA_027070</name>
</gene>
<comment type="caution">
    <text evidence="1">The sequence shown here is derived from an EMBL/GenBank/DDBJ whole genome shotgun (WGS) entry which is preliminary data.</text>
</comment>
<evidence type="ECO:0000313" key="2">
    <source>
        <dbReference type="Proteomes" id="UP000236319"/>
    </source>
</evidence>
<name>A0A2H6KE08_9APIC</name>
<reference evidence="1 2" key="1">
    <citation type="journal article" date="2017" name="BMC Genomics">
        <title>Whole-genome assembly of Babesia ovata and comparative genomics between closely related pathogens.</title>
        <authorList>
            <person name="Yamagishi J."/>
            <person name="Asada M."/>
            <person name="Hakimi H."/>
            <person name="Tanaka T.Q."/>
            <person name="Sugimoto C."/>
            <person name="Kawazu S."/>
        </authorList>
    </citation>
    <scope>NUCLEOTIDE SEQUENCE [LARGE SCALE GENOMIC DNA]</scope>
    <source>
        <strain evidence="1 2">Miyake</strain>
    </source>
</reference>
<proteinExistence type="predicted"/>
<protein>
    <submittedName>
        <fullName evidence="1">Uncharacterized protein</fullName>
    </submittedName>
</protein>
<evidence type="ECO:0000313" key="1">
    <source>
        <dbReference type="EMBL" id="GBE61214.1"/>
    </source>
</evidence>
<dbReference type="RefSeq" id="XP_028867457.1">
    <property type="nucleotide sequence ID" value="XM_029011624.1"/>
</dbReference>
<dbReference type="GeneID" id="39874984"/>
<dbReference type="Proteomes" id="UP000236319">
    <property type="component" value="Unassembled WGS sequence"/>
</dbReference>
<dbReference type="VEuPathDB" id="PiroplasmaDB:BOVATA_027070"/>
<keyword evidence="2" id="KW-1185">Reference proteome</keyword>
<dbReference type="EMBL" id="BDSA01000003">
    <property type="protein sequence ID" value="GBE61214.1"/>
    <property type="molecule type" value="Genomic_DNA"/>
</dbReference>
<dbReference type="AlphaFoldDB" id="A0A2H6KE08"/>